<evidence type="ECO:0000313" key="1">
    <source>
        <dbReference type="EMBL" id="REK71269.1"/>
    </source>
</evidence>
<proteinExistence type="predicted"/>
<keyword evidence="2" id="KW-1185">Reference proteome</keyword>
<comment type="caution">
    <text evidence="1">The sequence shown here is derived from an EMBL/GenBank/DDBJ whole genome shotgun (WGS) entry which is preliminary data.</text>
</comment>
<gene>
    <name evidence="1" type="ORF">DX130_22780</name>
</gene>
<accession>A0A371P5U5</accession>
<dbReference type="OrthoDB" id="1426432at2"/>
<dbReference type="Proteomes" id="UP000261905">
    <property type="component" value="Unassembled WGS sequence"/>
</dbReference>
<name>A0A371P5U5_9BACL</name>
<reference evidence="1" key="1">
    <citation type="submission" date="2018-08" db="EMBL/GenBank/DDBJ databases">
        <title>Paenibacillus sp. M4BSY-1, whole genome shotgun sequence.</title>
        <authorList>
            <person name="Tuo L."/>
        </authorList>
    </citation>
    <scope>NUCLEOTIDE SEQUENCE [LARGE SCALE GENOMIC DNA]</scope>
    <source>
        <strain evidence="1">M4BSY-1</strain>
    </source>
</reference>
<sequence>MTIDKELVERISSITWFSNCGNPLGDRIQLEVVYESNWKKAAKRAQSNHWEAVTLEAGNELTEFLSLNYPDLYKQWNHLVREGKEVIELHIVPKINEYIKVRELSPALLDHVKWDMVSAIMEHNYMAQKEPGFFIELLKVYESGNFPCGWKGKWPKGKLIIY</sequence>
<dbReference type="EMBL" id="QUBQ01000006">
    <property type="protein sequence ID" value="REK71269.1"/>
    <property type="molecule type" value="Genomic_DNA"/>
</dbReference>
<organism evidence="1 2">
    <name type="scientific">Paenibacillus paeoniae</name>
    <dbReference type="NCBI Taxonomy" id="2292705"/>
    <lineage>
        <taxon>Bacteria</taxon>
        <taxon>Bacillati</taxon>
        <taxon>Bacillota</taxon>
        <taxon>Bacilli</taxon>
        <taxon>Bacillales</taxon>
        <taxon>Paenibacillaceae</taxon>
        <taxon>Paenibacillus</taxon>
    </lineage>
</organism>
<dbReference type="RefSeq" id="WP_116049309.1">
    <property type="nucleotide sequence ID" value="NZ_QUBQ01000006.1"/>
</dbReference>
<dbReference type="AlphaFoldDB" id="A0A371P5U5"/>
<protein>
    <submittedName>
        <fullName evidence="1">Uncharacterized protein</fullName>
    </submittedName>
</protein>
<evidence type="ECO:0000313" key="2">
    <source>
        <dbReference type="Proteomes" id="UP000261905"/>
    </source>
</evidence>